<sequence>MKIKSFGLSSPVNDWSNLSHLVKRHLQDDSAHHDCVRLGQDFLDVVTSKSKSIASSLSSFHQETVTKNRHILSKIIDVIILCGHQNMPLRGHTEEKSKFMATLKTIAKSDDVLAVHLETATFVKYTSPEIQNELIDICAEQILDQLKESCSNSPFLAILADETTDKATQTQLSVCVRFTETIDNEINVRELFLGFLHAKATTGEAIANLLLEFMNKNGICLQKLRAQGYDGASNMSGRHNGVQALIRNHAPDAVYAHCKAHCLNLAIVHSCKEPVVRTMMATVQEIAFAFEYSAKRLQAFSEELTGNAVVREAMEQKKS</sequence>
<evidence type="ECO:0000313" key="3">
    <source>
        <dbReference type="Proteomes" id="UP000507470"/>
    </source>
</evidence>
<dbReference type="InterPro" id="IPR012337">
    <property type="entry name" value="RNaseH-like_sf"/>
</dbReference>
<gene>
    <name evidence="2" type="ORF">MCOR_48670</name>
</gene>
<reference evidence="2 3" key="1">
    <citation type="submission" date="2020-06" db="EMBL/GenBank/DDBJ databases">
        <authorList>
            <person name="Li R."/>
            <person name="Bekaert M."/>
        </authorList>
    </citation>
    <scope>NUCLEOTIDE SEQUENCE [LARGE SCALE GENOMIC DNA]</scope>
    <source>
        <strain evidence="3">wild</strain>
    </source>
</reference>
<protein>
    <recommendedName>
        <fullName evidence="1">DUF4371 domain-containing protein</fullName>
    </recommendedName>
</protein>
<evidence type="ECO:0000259" key="1">
    <source>
        <dbReference type="Pfam" id="PF14291"/>
    </source>
</evidence>
<dbReference type="AlphaFoldDB" id="A0A6J8E5G7"/>
<dbReference type="EMBL" id="CACVKT020008549">
    <property type="protein sequence ID" value="CAC5416034.1"/>
    <property type="molecule type" value="Genomic_DNA"/>
</dbReference>
<accession>A0A6J8E5G7</accession>
<keyword evidence="3" id="KW-1185">Reference proteome</keyword>
<dbReference type="Proteomes" id="UP000507470">
    <property type="component" value="Unassembled WGS sequence"/>
</dbReference>
<dbReference type="PANTHER" id="PTHR45749">
    <property type="match status" value="1"/>
</dbReference>
<dbReference type="Pfam" id="PF14291">
    <property type="entry name" value="DUF4371"/>
    <property type="match status" value="1"/>
</dbReference>
<feature type="domain" description="DUF4371" evidence="1">
    <location>
        <begin position="26"/>
        <end position="241"/>
    </location>
</feature>
<dbReference type="OrthoDB" id="10023262at2759"/>
<dbReference type="PANTHER" id="PTHR45749:SF21">
    <property type="entry name" value="DUF4371 DOMAIN-CONTAINING PROTEIN"/>
    <property type="match status" value="1"/>
</dbReference>
<dbReference type="SUPFAM" id="SSF53098">
    <property type="entry name" value="Ribonuclease H-like"/>
    <property type="match status" value="1"/>
</dbReference>
<proteinExistence type="predicted"/>
<organism evidence="2 3">
    <name type="scientific">Mytilus coruscus</name>
    <name type="common">Sea mussel</name>
    <dbReference type="NCBI Taxonomy" id="42192"/>
    <lineage>
        <taxon>Eukaryota</taxon>
        <taxon>Metazoa</taxon>
        <taxon>Spiralia</taxon>
        <taxon>Lophotrochozoa</taxon>
        <taxon>Mollusca</taxon>
        <taxon>Bivalvia</taxon>
        <taxon>Autobranchia</taxon>
        <taxon>Pteriomorphia</taxon>
        <taxon>Mytilida</taxon>
        <taxon>Mytiloidea</taxon>
        <taxon>Mytilidae</taxon>
        <taxon>Mytilinae</taxon>
        <taxon>Mytilus</taxon>
    </lineage>
</organism>
<name>A0A6J8E5G7_MYTCO</name>
<evidence type="ECO:0000313" key="2">
    <source>
        <dbReference type="EMBL" id="CAC5416034.1"/>
    </source>
</evidence>
<dbReference type="InterPro" id="IPR025398">
    <property type="entry name" value="DUF4371"/>
</dbReference>